<gene>
    <name evidence="4" type="ORF">NMY3_02326</name>
</gene>
<feature type="compositionally biased region" description="Basic and acidic residues" evidence="3">
    <location>
        <begin position="36"/>
        <end position="46"/>
    </location>
</feature>
<dbReference type="KEGG" id="taa:NMY3_02326"/>
<dbReference type="SUPFAM" id="SSF63562">
    <property type="entry name" value="RPB6/omega subunit-like"/>
    <property type="match status" value="1"/>
</dbReference>
<reference evidence="5" key="1">
    <citation type="submission" date="2015-10" db="EMBL/GenBank/DDBJ databases">
        <title>Niche specialization of a soil ammonia-oxidizing archaeon, Candidatus Nitrosocosmicus oleophilus.</title>
        <authorList>
            <person name="Jung M.-Y."/>
            <person name="Rhee S.-K."/>
        </authorList>
    </citation>
    <scope>NUCLEOTIDE SEQUENCE [LARGE SCALE GENOMIC DNA]</scope>
    <source>
        <strain evidence="5">MY3</strain>
    </source>
</reference>
<dbReference type="RefSeq" id="WP_196815768.1">
    <property type="nucleotide sequence ID" value="NZ_CP012850.1"/>
</dbReference>
<feature type="compositionally biased region" description="Basic and acidic residues" evidence="3">
    <location>
        <begin position="12"/>
        <end position="28"/>
    </location>
</feature>
<keyword evidence="1 4" id="KW-0240">DNA-directed RNA polymerase</keyword>
<dbReference type="GO" id="GO:0006366">
    <property type="term" value="P:transcription by RNA polymerase II"/>
    <property type="evidence" value="ECO:0007669"/>
    <property type="project" value="TreeGrafter"/>
</dbReference>
<evidence type="ECO:0000256" key="2">
    <source>
        <dbReference type="ARBA" id="ARBA00023163"/>
    </source>
</evidence>
<evidence type="ECO:0000256" key="3">
    <source>
        <dbReference type="SAM" id="MobiDB-lite"/>
    </source>
</evidence>
<dbReference type="NCBIfam" id="NF002208">
    <property type="entry name" value="PRK01099.1-3"/>
    <property type="match status" value="1"/>
</dbReference>
<proteinExistence type="predicted"/>
<evidence type="ECO:0000313" key="5">
    <source>
        <dbReference type="Proteomes" id="UP000058925"/>
    </source>
</evidence>
<dbReference type="GO" id="GO:0003899">
    <property type="term" value="F:DNA-directed RNA polymerase activity"/>
    <property type="evidence" value="ECO:0007669"/>
    <property type="project" value="InterPro"/>
</dbReference>
<feature type="compositionally biased region" description="Basic residues" evidence="3">
    <location>
        <begin position="1"/>
        <end position="11"/>
    </location>
</feature>
<keyword evidence="2" id="KW-0804">Transcription</keyword>
<dbReference type="EMBL" id="CP012850">
    <property type="protein sequence ID" value="ALI36523.1"/>
    <property type="molecule type" value="Genomic_DNA"/>
</dbReference>
<evidence type="ECO:0000256" key="1">
    <source>
        <dbReference type="ARBA" id="ARBA00022478"/>
    </source>
</evidence>
<dbReference type="NCBIfam" id="NF002207">
    <property type="entry name" value="PRK01099.1-2"/>
    <property type="match status" value="1"/>
</dbReference>
<organism evidence="4 5">
    <name type="scientific">Candidatus Nitrosocosmicus oleophilus</name>
    <dbReference type="NCBI Taxonomy" id="1353260"/>
    <lineage>
        <taxon>Archaea</taxon>
        <taxon>Nitrososphaerota</taxon>
        <taxon>Nitrososphaeria</taxon>
        <taxon>Nitrososphaerales</taxon>
        <taxon>Nitrososphaeraceae</taxon>
        <taxon>Candidatus Nitrosocosmicus</taxon>
    </lineage>
</organism>
<dbReference type="GO" id="GO:0006360">
    <property type="term" value="P:transcription by RNA polymerase I"/>
    <property type="evidence" value="ECO:0007669"/>
    <property type="project" value="TreeGrafter"/>
</dbReference>
<dbReference type="Gene3D" id="3.90.940.10">
    <property type="match status" value="1"/>
</dbReference>
<dbReference type="OrthoDB" id="10567at2157"/>
<dbReference type="GO" id="GO:0000428">
    <property type="term" value="C:DNA-directed RNA polymerase complex"/>
    <property type="evidence" value="ECO:0007669"/>
    <property type="project" value="UniProtKB-KW"/>
</dbReference>
<evidence type="ECO:0000313" key="4">
    <source>
        <dbReference type="EMBL" id="ALI36523.1"/>
    </source>
</evidence>
<protein>
    <submittedName>
        <fullName evidence="4">DNA-directed RNA polymerase subunit K</fullName>
    </submittedName>
</protein>
<dbReference type="InterPro" id="IPR006111">
    <property type="entry name" value="Rpo6/Rpb6"/>
</dbReference>
<dbReference type="GO" id="GO:0042797">
    <property type="term" value="P:tRNA transcription by RNA polymerase III"/>
    <property type="evidence" value="ECO:0007669"/>
    <property type="project" value="TreeGrafter"/>
</dbReference>
<dbReference type="PANTHER" id="PTHR47227">
    <property type="entry name" value="DNA-DIRECTED RNA POLYMERASE SUBUNIT K"/>
    <property type="match status" value="1"/>
</dbReference>
<dbReference type="AlphaFoldDB" id="A0A654M1R0"/>
<accession>A0A654M1R0</accession>
<keyword evidence="5" id="KW-1185">Reference proteome</keyword>
<dbReference type="GO" id="GO:0003677">
    <property type="term" value="F:DNA binding"/>
    <property type="evidence" value="ECO:0007669"/>
    <property type="project" value="InterPro"/>
</dbReference>
<name>A0A654M1R0_9ARCH</name>
<sequence>MAVKRAKKKSSAVKDDDLDTDKIGDVGKDNLQSEDSDSKLGEVGKKESSVVIVYKTYDADVEFKLKEIPSKNNEILIGPVRLTRFEKARITGARSLQLSLGAPILTKIPPEFTDTIMIAKYELEKKTLPISIRRILPNGLYQDIPIEWTI</sequence>
<feature type="region of interest" description="Disordered" evidence="3">
    <location>
        <begin position="1"/>
        <end position="46"/>
    </location>
</feature>
<dbReference type="PANTHER" id="PTHR47227:SF5">
    <property type="entry name" value="DNA-DIRECTED RNA POLYMERASES I, II, AND III SUBUNIT RPABC2"/>
    <property type="match status" value="1"/>
</dbReference>
<dbReference type="GeneID" id="60422278"/>
<dbReference type="PIRSF" id="PIRSF000778">
    <property type="entry name" value="RpoK/RPB6"/>
    <property type="match status" value="1"/>
</dbReference>
<dbReference type="InterPro" id="IPR036161">
    <property type="entry name" value="RPB6/omega-like_sf"/>
</dbReference>
<dbReference type="Proteomes" id="UP000058925">
    <property type="component" value="Chromosome"/>
</dbReference>